<feature type="transmembrane region" description="Helical" evidence="1">
    <location>
        <begin position="25"/>
        <end position="49"/>
    </location>
</feature>
<name>A0ABD5XTF8_9EURY</name>
<evidence type="ECO:0000313" key="2">
    <source>
        <dbReference type="EMBL" id="MFC7136811.1"/>
    </source>
</evidence>
<keyword evidence="1" id="KW-0472">Membrane</keyword>
<keyword evidence="1" id="KW-1133">Transmembrane helix</keyword>
<keyword evidence="1" id="KW-0812">Transmembrane</keyword>
<dbReference type="EMBL" id="JBHSZG010000001">
    <property type="protein sequence ID" value="MFC7136811.1"/>
    <property type="molecule type" value="Genomic_DNA"/>
</dbReference>
<evidence type="ECO:0000256" key="1">
    <source>
        <dbReference type="SAM" id="Phobius"/>
    </source>
</evidence>
<evidence type="ECO:0000313" key="3">
    <source>
        <dbReference type="Proteomes" id="UP001596368"/>
    </source>
</evidence>
<reference evidence="2 3" key="1">
    <citation type="journal article" date="2019" name="Int. J. Syst. Evol. Microbiol.">
        <title>The Global Catalogue of Microorganisms (GCM) 10K type strain sequencing project: providing services to taxonomists for standard genome sequencing and annotation.</title>
        <authorList>
            <consortium name="The Broad Institute Genomics Platform"/>
            <consortium name="The Broad Institute Genome Sequencing Center for Infectious Disease"/>
            <person name="Wu L."/>
            <person name="Ma J."/>
        </authorList>
    </citation>
    <scope>NUCLEOTIDE SEQUENCE [LARGE SCALE GENOMIC DNA]</scope>
    <source>
        <strain evidence="2 3">DT92</strain>
    </source>
</reference>
<protein>
    <submittedName>
        <fullName evidence="2">Uncharacterized protein</fullName>
    </submittedName>
</protein>
<proteinExistence type="predicted"/>
<dbReference type="AlphaFoldDB" id="A0ABD5XTF8"/>
<accession>A0ABD5XTF8</accession>
<keyword evidence="3" id="KW-1185">Reference proteome</keyword>
<comment type="caution">
    <text evidence="2">The sequence shown here is derived from an EMBL/GenBank/DDBJ whole genome shotgun (WGS) entry which is preliminary data.</text>
</comment>
<dbReference type="Proteomes" id="UP001596368">
    <property type="component" value="Unassembled WGS sequence"/>
</dbReference>
<organism evidence="2 3">
    <name type="scientific">Halobaculum litoreum</name>
    <dbReference type="NCBI Taxonomy" id="3031998"/>
    <lineage>
        <taxon>Archaea</taxon>
        <taxon>Methanobacteriati</taxon>
        <taxon>Methanobacteriota</taxon>
        <taxon>Stenosarchaea group</taxon>
        <taxon>Halobacteria</taxon>
        <taxon>Halobacteriales</taxon>
        <taxon>Haloferacaceae</taxon>
        <taxon>Halobaculum</taxon>
    </lineage>
</organism>
<sequence length="69" mass="7303">MGIRDTVNRRRRERRPLMPSDPDRLLRAGLVVVAALGLASIGVLGYVAATAGDADDAAPMRAVEWGSTA</sequence>
<gene>
    <name evidence="2" type="ORF">ACFQRB_10555</name>
</gene>